<dbReference type="OrthoDB" id="5422338at2"/>
<dbReference type="PANTHER" id="PTHR43433">
    <property type="entry name" value="HYDROLASE, ALPHA/BETA FOLD FAMILY PROTEIN"/>
    <property type="match status" value="1"/>
</dbReference>
<reference evidence="3 4" key="1">
    <citation type="submission" date="2018-11" db="EMBL/GenBank/DDBJ databases">
        <title>Rhodococcus spongicola sp. nov. and Rhodococcus xishaensis sp. nov. from marine sponges.</title>
        <authorList>
            <person name="Li L."/>
            <person name="Lin H.W."/>
        </authorList>
    </citation>
    <scope>NUCLEOTIDE SEQUENCE [LARGE SCALE GENOMIC DNA]</scope>
    <source>
        <strain evidence="3 4">CCTCC AB2014297</strain>
    </source>
</reference>
<dbReference type="EMBL" id="RKLP01000008">
    <property type="protein sequence ID" value="RVW08369.1"/>
    <property type="molecule type" value="Genomic_DNA"/>
</dbReference>
<dbReference type="Gene3D" id="3.40.50.1820">
    <property type="entry name" value="alpha/beta hydrolase"/>
    <property type="match status" value="1"/>
</dbReference>
<evidence type="ECO:0000259" key="2">
    <source>
        <dbReference type="Pfam" id="PF12697"/>
    </source>
</evidence>
<dbReference type="SUPFAM" id="SSF53474">
    <property type="entry name" value="alpha/beta-Hydrolases"/>
    <property type="match status" value="1"/>
</dbReference>
<dbReference type="RefSeq" id="WP_127917015.1">
    <property type="nucleotide sequence ID" value="NZ_RKLP01000008.1"/>
</dbReference>
<evidence type="ECO:0000313" key="4">
    <source>
        <dbReference type="Proteomes" id="UP000286208"/>
    </source>
</evidence>
<dbReference type="AlphaFoldDB" id="A0A3S3BCV0"/>
<sequence>MSISIAGPRLVERRTTVVADDGVPLAVREYRPTDAQVTVVLLHGHCLSAESWCAIRDELMQRYTDARIVCYDHRGHGASAEAPARTYNLDQLAGDLHVVLRAVVPTGPVVLVGHSMGGMTVLTYARKHLDEIGSRIVGVGLIGTAARGLADAGLGRLLRNPVLSWLQAAVRHAPTSMEQVKRLGCRVFAPVVGGVEFGDRHVSRRVVARAIAMHDQTSIATMTGFLNSFLTYDESRTVPVLSAIPTLVLCGSADLVTPPPHSAAIATQVEDCDFVCVDGAGHSVILEQPSAVADAITRLVSRVRDSVEAAHLAHVA</sequence>
<dbReference type="InterPro" id="IPR050471">
    <property type="entry name" value="AB_hydrolase"/>
</dbReference>
<protein>
    <submittedName>
        <fullName evidence="3">Alpha/beta hydrolase</fullName>
    </submittedName>
</protein>
<keyword evidence="4" id="KW-1185">Reference proteome</keyword>
<keyword evidence="1" id="KW-0575">Peroxidase</keyword>
<evidence type="ECO:0000256" key="1">
    <source>
        <dbReference type="ARBA" id="ARBA00022559"/>
    </source>
</evidence>
<name>A0A3S3BCV0_9NOCA</name>
<evidence type="ECO:0000313" key="3">
    <source>
        <dbReference type="EMBL" id="RVW08369.1"/>
    </source>
</evidence>
<dbReference type="InterPro" id="IPR000639">
    <property type="entry name" value="Epox_hydrolase-like"/>
</dbReference>
<dbReference type="GO" id="GO:0004601">
    <property type="term" value="F:peroxidase activity"/>
    <property type="evidence" value="ECO:0007669"/>
    <property type="project" value="UniProtKB-KW"/>
</dbReference>
<dbReference type="PANTHER" id="PTHR43433:SF1">
    <property type="entry name" value="BLL5160 PROTEIN"/>
    <property type="match status" value="1"/>
</dbReference>
<dbReference type="Pfam" id="PF12697">
    <property type="entry name" value="Abhydrolase_6"/>
    <property type="match status" value="1"/>
</dbReference>
<feature type="domain" description="AB hydrolase-1" evidence="2">
    <location>
        <begin position="39"/>
        <end position="295"/>
    </location>
</feature>
<proteinExistence type="predicted"/>
<gene>
    <name evidence="3" type="ORF">EGT67_15615</name>
</gene>
<dbReference type="Proteomes" id="UP000286208">
    <property type="component" value="Unassembled WGS sequence"/>
</dbReference>
<organism evidence="3 4">
    <name type="scientific">Prescottella agglutinans</name>
    <dbReference type="NCBI Taxonomy" id="1644129"/>
    <lineage>
        <taxon>Bacteria</taxon>
        <taxon>Bacillati</taxon>
        <taxon>Actinomycetota</taxon>
        <taxon>Actinomycetes</taxon>
        <taxon>Mycobacteriales</taxon>
        <taxon>Nocardiaceae</taxon>
        <taxon>Prescottella</taxon>
    </lineage>
</organism>
<dbReference type="GO" id="GO:0016787">
    <property type="term" value="F:hydrolase activity"/>
    <property type="evidence" value="ECO:0007669"/>
    <property type="project" value="UniProtKB-KW"/>
</dbReference>
<dbReference type="InterPro" id="IPR000073">
    <property type="entry name" value="AB_hydrolase_1"/>
</dbReference>
<comment type="caution">
    <text evidence="3">The sequence shown here is derived from an EMBL/GenBank/DDBJ whole genome shotgun (WGS) entry which is preliminary data.</text>
</comment>
<dbReference type="PRINTS" id="PR00412">
    <property type="entry name" value="EPOXHYDRLASE"/>
</dbReference>
<keyword evidence="3" id="KW-0378">Hydrolase</keyword>
<dbReference type="InterPro" id="IPR029058">
    <property type="entry name" value="AB_hydrolase_fold"/>
</dbReference>
<accession>A0A3S3BCV0</accession>
<keyword evidence="1" id="KW-0560">Oxidoreductase</keyword>